<proteinExistence type="inferred from homology"/>
<protein>
    <submittedName>
        <fullName evidence="4">Esterase</fullName>
    </submittedName>
</protein>
<evidence type="ECO:0000256" key="1">
    <source>
        <dbReference type="ARBA" id="ARBA00006499"/>
    </source>
</evidence>
<keyword evidence="2" id="KW-0378">Hydrolase</keyword>
<evidence type="ECO:0000256" key="2">
    <source>
        <dbReference type="ARBA" id="ARBA00022801"/>
    </source>
</evidence>
<dbReference type="InterPro" id="IPR050565">
    <property type="entry name" value="LYPA1-2/EST-like"/>
</dbReference>
<dbReference type="PANTHER" id="PTHR10655">
    <property type="entry name" value="LYSOPHOSPHOLIPASE-RELATED"/>
    <property type="match status" value="1"/>
</dbReference>
<dbReference type="InterPro" id="IPR003140">
    <property type="entry name" value="PLipase/COase/thioEstase"/>
</dbReference>
<dbReference type="SUPFAM" id="SSF53474">
    <property type="entry name" value="alpha/beta-Hydrolases"/>
    <property type="match status" value="1"/>
</dbReference>
<dbReference type="Gene3D" id="3.40.50.1820">
    <property type="entry name" value="alpha/beta hydrolase"/>
    <property type="match status" value="1"/>
</dbReference>
<sequence>MPGDTQLAVTLHGGDPTAPGRLVLLHGWGADAHDLLDLGEVLMRGMGDVVALGAPEAHPSIPGGRQWYDIDAPGWPGAGAAVDALTARLRALAEERPWKSTAVLGFSQGAAMAMELARALPLAGVVACSGYPHQHLAFAAPPPPLLLIHGDGDAVVPPLASQRLLELAREAGGAVELLRYPAEHTIPTAALGPIRGFLERVLVLTAVDPGH</sequence>
<dbReference type="Proteomes" id="UP000317990">
    <property type="component" value="Unassembled WGS sequence"/>
</dbReference>
<dbReference type="Pfam" id="PF02230">
    <property type="entry name" value="Abhydrolase_2"/>
    <property type="match status" value="1"/>
</dbReference>
<accession>A0A524RPH9</accession>
<dbReference type="GO" id="GO:0016787">
    <property type="term" value="F:hydrolase activity"/>
    <property type="evidence" value="ECO:0007669"/>
    <property type="project" value="UniProtKB-KW"/>
</dbReference>
<evidence type="ECO:0000259" key="3">
    <source>
        <dbReference type="Pfam" id="PF02230"/>
    </source>
</evidence>
<name>A0A524RPH9_9CHRO</name>
<evidence type="ECO:0000313" key="4">
    <source>
        <dbReference type="EMBL" id="TGG93737.1"/>
    </source>
</evidence>
<dbReference type="AlphaFoldDB" id="A0A524RPH9"/>
<dbReference type="EMBL" id="SRMO01000050">
    <property type="protein sequence ID" value="TGG93737.1"/>
    <property type="molecule type" value="Genomic_DNA"/>
</dbReference>
<gene>
    <name evidence="4" type="ORF">ERJ67_03635</name>
</gene>
<organism evidence="4 5">
    <name type="scientific">Aphanocapsa feldmannii 277cV</name>
    <dbReference type="NCBI Taxonomy" id="2507553"/>
    <lineage>
        <taxon>Bacteria</taxon>
        <taxon>Bacillati</taxon>
        <taxon>Cyanobacteriota</taxon>
        <taxon>Cyanophyceae</taxon>
        <taxon>Oscillatoriophycideae</taxon>
        <taxon>Chroococcales</taxon>
        <taxon>Microcystaceae</taxon>
        <taxon>Aphanocapsa</taxon>
    </lineage>
</organism>
<dbReference type="InterPro" id="IPR029058">
    <property type="entry name" value="AB_hydrolase_fold"/>
</dbReference>
<evidence type="ECO:0000313" key="5">
    <source>
        <dbReference type="Proteomes" id="UP000317990"/>
    </source>
</evidence>
<feature type="domain" description="Phospholipase/carboxylesterase/thioesterase" evidence="3">
    <location>
        <begin position="21"/>
        <end position="200"/>
    </location>
</feature>
<comment type="similarity">
    <text evidence="1">Belongs to the AB hydrolase superfamily. AB hydrolase 2 family.</text>
</comment>
<dbReference type="PANTHER" id="PTHR10655:SF17">
    <property type="entry name" value="LYSOPHOSPHOLIPASE-LIKE PROTEIN 1"/>
    <property type="match status" value="1"/>
</dbReference>
<comment type="caution">
    <text evidence="4">The sequence shown here is derived from an EMBL/GenBank/DDBJ whole genome shotgun (WGS) entry which is preliminary data.</text>
</comment>
<reference evidence="4 5" key="1">
    <citation type="journal article" date="2019" name="mSystems">
        <title>Life at home and on the roam: Genomic adaptions reflect the dual lifestyle of an intracellular, facultative symbiont.</title>
        <authorList>
            <person name="Burgsdorf I."/>
        </authorList>
    </citation>
    <scope>NUCLEOTIDE SEQUENCE [LARGE SCALE GENOMIC DNA]</scope>
    <source>
        <strain evidence="4">277cV</strain>
    </source>
</reference>